<dbReference type="Proteomes" id="UP001381693">
    <property type="component" value="Unassembled WGS sequence"/>
</dbReference>
<dbReference type="AlphaFoldDB" id="A0AAN8XJT7"/>
<gene>
    <name evidence="4" type="primary">PI15_2</name>
    <name evidence="4" type="ORF">SK128_002597</name>
</gene>
<evidence type="ECO:0000256" key="1">
    <source>
        <dbReference type="SAM" id="MobiDB-lite"/>
    </source>
</evidence>
<feature type="region of interest" description="Disordered" evidence="1">
    <location>
        <begin position="294"/>
        <end position="322"/>
    </location>
</feature>
<dbReference type="InterPro" id="IPR002413">
    <property type="entry name" value="V5_allergen-like"/>
</dbReference>
<organism evidence="4 5">
    <name type="scientific">Halocaridina rubra</name>
    <name type="common">Hawaiian red shrimp</name>
    <dbReference type="NCBI Taxonomy" id="373956"/>
    <lineage>
        <taxon>Eukaryota</taxon>
        <taxon>Metazoa</taxon>
        <taxon>Ecdysozoa</taxon>
        <taxon>Arthropoda</taxon>
        <taxon>Crustacea</taxon>
        <taxon>Multicrustacea</taxon>
        <taxon>Malacostraca</taxon>
        <taxon>Eumalacostraca</taxon>
        <taxon>Eucarida</taxon>
        <taxon>Decapoda</taxon>
        <taxon>Pleocyemata</taxon>
        <taxon>Caridea</taxon>
        <taxon>Atyoidea</taxon>
        <taxon>Atyidae</taxon>
        <taxon>Halocaridina</taxon>
    </lineage>
</organism>
<keyword evidence="2" id="KW-0732">Signal</keyword>
<dbReference type="InterPro" id="IPR018244">
    <property type="entry name" value="Allrgn_V5/Tpx1_CS"/>
</dbReference>
<sequence>LTMAQRLCLLLLLVASWESAVLGQSNYCGISRQHTLCINQGLGSTCGNQVQFRGVSAQDAALILAQHNQLRSRVALGQERRGAPGPQPPASNMRLLEWDDELALVAQSHADQCIFEHECSDCRRVSRFGVGQNLFISFQSNFNERIQWGRAIKAWYEEVAEFDPGAIQPFRFSTPVGHYTQMLWWNTYKIGCGFTMFKEGGWWKKLYTCNYGPGGNIIFSEMYRRGSPCSACPAGTSCSLQYPGLCGQAEPTTFSTNQVFQQRTGTPPVFRTRLPSVAPSPAFPVFTQFEQQEAEFEPAEPQENEFEPPEVEAQEQEQEQEQEFLPMHGEQPQIRDLMPFLQRAGVNTQVIRTQSLSSVQSIINSLPFGLKPIVLFRSGTGHLTELDAGTLLPIRRFGRSTTTTRGPKKAPGVLLTCDLDVAPCDITPVGANWTISSSSSEGRFTEASLDVGEGAQIVFQKLVEAPTTEEVCVAVSHRRALGEGALANSTIPELMVGIMPLGGEVVRENVGGAPGLWEVSRISFNNIKTPFLVVMTIAPASSAATVAVDALEITDGLCCLSGIC</sequence>
<dbReference type="PRINTS" id="PR00838">
    <property type="entry name" value="V5ALLERGEN"/>
</dbReference>
<dbReference type="Gene3D" id="3.40.33.10">
    <property type="entry name" value="CAP"/>
    <property type="match status" value="1"/>
</dbReference>
<proteinExistence type="predicted"/>
<feature type="non-terminal residue" evidence="4">
    <location>
        <position position="1"/>
    </location>
</feature>
<dbReference type="InterPro" id="IPR035940">
    <property type="entry name" value="CAP_sf"/>
</dbReference>
<dbReference type="PANTHER" id="PTHR10334">
    <property type="entry name" value="CYSTEINE-RICH SECRETORY PROTEIN-RELATED"/>
    <property type="match status" value="1"/>
</dbReference>
<reference evidence="4 5" key="1">
    <citation type="submission" date="2023-11" db="EMBL/GenBank/DDBJ databases">
        <title>Halocaridina rubra genome assembly.</title>
        <authorList>
            <person name="Smith C."/>
        </authorList>
    </citation>
    <scope>NUCLEOTIDE SEQUENCE [LARGE SCALE GENOMIC DNA]</scope>
    <source>
        <strain evidence="4">EP-1</strain>
        <tissue evidence="4">Whole</tissue>
    </source>
</reference>
<dbReference type="GO" id="GO:0005576">
    <property type="term" value="C:extracellular region"/>
    <property type="evidence" value="ECO:0007669"/>
    <property type="project" value="InterPro"/>
</dbReference>
<feature type="domain" description="SCP" evidence="3">
    <location>
        <begin position="58"/>
        <end position="219"/>
    </location>
</feature>
<accession>A0AAN8XJT7</accession>
<dbReference type="InterPro" id="IPR014044">
    <property type="entry name" value="CAP_dom"/>
</dbReference>
<dbReference type="EMBL" id="JAXCGZ010005839">
    <property type="protein sequence ID" value="KAK7080639.1"/>
    <property type="molecule type" value="Genomic_DNA"/>
</dbReference>
<evidence type="ECO:0000313" key="4">
    <source>
        <dbReference type="EMBL" id="KAK7080639.1"/>
    </source>
</evidence>
<evidence type="ECO:0000256" key="2">
    <source>
        <dbReference type="SAM" id="SignalP"/>
    </source>
</evidence>
<feature type="chain" id="PRO_5043040012" evidence="2">
    <location>
        <begin position="24"/>
        <end position="564"/>
    </location>
</feature>
<dbReference type="SMART" id="SM00198">
    <property type="entry name" value="SCP"/>
    <property type="match status" value="1"/>
</dbReference>
<keyword evidence="5" id="KW-1185">Reference proteome</keyword>
<feature type="signal peptide" evidence="2">
    <location>
        <begin position="1"/>
        <end position="23"/>
    </location>
</feature>
<dbReference type="InterPro" id="IPR001283">
    <property type="entry name" value="CRISP-related"/>
</dbReference>
<comment type="caution">
    <text evidence="4">The sequence shown here is derived from an EMBL/GenBank/DDBJ whole genome shotgun (WGS) entry which is preliminary data.</text>
</comment>
<evidence type="ECO:0000259" key="3">
    <source>
        <dbReference type="SMART" id="SM00198"/>
    </source>
</evidence>
<dbReference type="SUPFAM" id="SSF55797">
    <property type="entry name" value="PR-1-like"/>
    <property type="match status" value="1"/>
</dbReference>
<dbReference type="Pfam" id="PF00188">
    <property type="entry name" value="CAP"/>
    <property type="match status" value="1"/>
</dbReference>
<protein>
    <submittedName>
        <fullName evidence="4">Peptidase inhibitor 15</fullName>
    </submittedName>
</protein>
<dbReference type="PROSITE" id="PS01010">
    <property type="entry name" value="CRISP_2"/>
    <property type="match status" value="1"/>
</dbReference>
<name>A0AAN8XJT7_HALRR</name>
<evidence type="ECO:0000313" key="5">
    <source>
        <dbReference type="Proteomes" id="UP001381693"/>
    </source>
</evidence>
<dbReference type="PROSITE" id="PS01009">
    <property type="entry name" value="CRISP_1"/>
    <property type="match status" value="1"/>
</dbReference>
<dbReference type="CDD" id="cd05380">
    <property type="entry name" value="CAP_euk"/>
    <property type="match status" value="1"/>
</dbReference>
<dbReference type="PRINTS" id="PR00837">
    <property type="entry name" value="V5TPXLIKE"/>
</dbReference>